<dbReference type="STRING" id="48467.SAMN02745166_02445"/>
<evidence type="ECO:0000256" key="1">
    <source>
        <dbReference type="ARBA" id="ARBA00022485"/>
    </source>
</evidence>
<dbReference type="InterPro" id="IPR039650">
    <property type="entry name" value="HdrA-like"/>
</dbReference>
<dbReference type="PANTHER" id="PTHR43498">
    <property type="entry name" value="FERREDOXIN:COB-COM HETERODISULFIDE REDUCTASE SUBUNIT A"/>
    <property type="match status" value="1"/>
</dbReference>
<name>A0A1T4Y4J2_9BACT</name>
<dbReference type="RefSeq" id="WP_078813642.1">
    <property type="nucleotide sequence ID" value="NZ_FUYE01000007.1"/>
</dbReference>
<evidence type="ECO:0000313" key="7">
    <source>
        <dbReference type="EMBL" id="SKA96656.1"/>
    </source>
</evidence>
<evidence type="ECO:0000313" key="8">
    <source>
        <dbReference type="Proteomes" id="UP000190774"/>
    </source>
</evidence>
<reference evidence="8" key="1">
    <citation type="submission" date="2017-02" db="EMBL/GenBank/DDBJ databases">
        <authorList>
            <person name="Varghese N."/>
            <person name="Submissions S."/>
        </authorList>
    </citation>
    <scope>NUCLEOTIDE SEQUENCE [LARGE SCALE GENOMIC DNA]</scope>
    <source>
        <strain evidence="8">ATCC 700200</strain>
    </source>
</reference>
<accession>A0A1T4Y4J2</accession>
<dbReference type="OrthoDB" id="9777740at2"/>
<dbReference type="AlphaFoldDB" id="A0A1T4Y4J2"/>
<dbReference type="SUPFAM" id="SSF51905">
    <property type="entry name" value="FAD/NAD(P)-binding domain"/>
    <property type="match status" value="1"/>
</dbReference>
<proteinExistence type="predicted"/>
<organism evidence="7 8">
    <name type="scientific">Prosthecobacter debontii</name>
    <dbReference type="NCBI Taxonomy" id="48467"/>
    <lineage>
        <taxon>Bacteria</taxon>
        <taxon>Pseudomonadati</taxon>
        <taxon>Verrucomicrobiota</taxon>
        <taxon>Verrucomicrobiia</taxon>
        <taxon>Verrucomicrobiales</taxon>
        <taxon>Verrucomicrobiaceae</taxon>
        <taxon>Prosthecobacter</taxon>
    </lineage>
</organism>
<evidence type="ECO:0000256" key="4">
    <source>
        <dbReference type="ARBA" id="ARBA00023004"/>
    </source>
</evidence>
<dbReference type="GO" id="GO:0016491">
    <property type="term" value="F:oxidoreductase activity"/>
    <property type="evidence" value="ECO:0007669"/>
    <property type="project" value="UniProtKB-KW"/>
</dbReference>
<gene>
    <name evidence="7" type="ORF">SAMN02745166_02445</name>
</gene>
<keyword evidence="3" id="KW-0560">Oxidoreductase</keyword>
<keyword evidence="4" id="KW-0408">Iron</keyword>
<protein>
    <submittedName>
        <fullName evidence="7">FAD dependent oxidoreductase</fullName>
    </submittedName>
</protein>
<keyword evidence="8" id="KW-1185">Reference proteome</keyword>
<sequence>MNRHLLLSLLLAPTLLAASAEPKEHTAEIVVYGDSPSAITAAIEVAESRRSVLLVSPVQHLGGITVEGLGSQDVDKRAGNGQPIGGLAKEFFMRIARAYDPKAKEPKYKFRSSMAEQVIDQWLQEMKVPVLRGKRISEAEGAVTQEGGRITSFLCEDGTRIHGKVFIDGTVEGDLMAFSGVSYTWGREGNAKYGETVGGVINPTLEQQFQVKVDPYKVPGDPASGTIVGVQNEEVGIHGTGDKSCMGFCFRLPLTKDPENKIPILAPERYQASDYEIYRRFIAAGGMNDWLDGPGSRTTDPKKRLIDLGSWHELSANFYGRNHGYPNGSYSERKAIYDEHRRYTQGLIYFLSNDPSVPDKIRQEWSQWGLCADEFTDNGGWPRMLYLRSSRRMISDYIITEADVLERPRENGMGGFLNPAPPVSDPIGISWWFVDLHAARTVIKDGHVYNEGAFINYKNYAPFGIPYRAIVPKRSECTNLIVPSALSASYAGYGAVRLEWTFMVLGQSAGAAAALAVEKACAVQDVPYAELKENLLARGQKLEPLTAE</sequence>
<dbReference type="GO" id="GO:0046872">
    <property type="term" value="F:metal ion binding"/>
    <property type="evidence" value="ECO:0007669"/>
    <property type="project" value="UniProtKB-KW"/>
</dbReference>
<feature type="signal peptide" evidence="6">
    <location>
        <begin position="1"/>
        <end position="20"/>
    </location>
</feature>
<keyword evidence="1" id="KW-0004">4Fe-4S</keyword>
<dbReference type="EMBL" id="FUYE01000007">
    <property type="protein sequence ID" value="SKA96656.1"/>
    <property type="molecule type" value="Genomic_DNA"/>
</dbReference>
<keyword evidence="2" id="KW-0479">Metal-binding</keyword>
<dbReference type="InterPro" id="IPR036188">
    <property type="entry name" value="FAD/NAD-bd_sf"/>
</dbReference>
<keyword evidence="5" id="KW-0411">Iron-sulfur</keyword>
<feature type="chain" id="PRO_5012368848" evidence="6">
    <location>
        <begin position="21"/>
        <end position="548"/>
    </location>
</feature>
<dbReference type="Pfam" id="PF12831">
    <property type="entry name" value="FAD_oxidored"/>
    <property type="match status" value="1"/>
</dbReference>
<dbReference type="PANTHER" id="PTHR43498:SF1">
    <property type="entry name" value="COB--COM HETERODISULFIDE REDUCTASE IRON-SULFUR SUBUNIT A"/>
    <property type="match status" value="1"/>
</dbReference>
<evidence type="ECO:0000256" key="3">
    <source>
        <dbReference type="ARBA" id="ARBA00023002"/>
    </source>
</evidence>
<evidence type="ECO:0000256" key="6">
    <source>
        <dbReference type="SAM" id="SignalP"/>
    </source>
</evidence>
<dbReference type="Proteomes" id="UP000190774">
    <property type="component" value="Unassembled WGS sequence"/>
</dbReference>
<evidence type="ECO:0000256" key="5">
    <source>
        <dbReference type="ARBA" id="ARBA00023014"/>
    </source>
</evidence>
<evidence type="ECO:0000256" key="2">
    <source>
        <dbReference type="ARBA" id="ARBA00022723"/>
    </source>
</evidence>
<dbReference type="GO" id="GO:0051539">
    <property type="term" value="F:4 iron, 4 sulfur cluster binding"/>
    <property type="evidence" value="ECO:0007669"/>
    <property type="project" value="UniProtKB-KW"/>
</dbReference>
<keyword evidence="6" id="KW-0732">Signal</keyword>